<name>A0A9N9SC53_PHACE</name>
<dbReference type="Gene3D" id="3.40.50.10330">
    <property type="entry name" value="Probable inorganic polyphosphate/atp-NAD kinase, domain 1"/>
    <property type="match status" value="1"/>
</dbReference>
<dbReference type="Proteomes" id="UP001153737">
    <property type="component" value="Chromosome 1"/>
</dbReference>
<keyword evidence="2" id="KW-1185">Reference proteome</keyword>
<dbReference type="PANTHER" id="PTHR13158:SF5">
    <property type="entry name" value="NAD KINASE 2, MITOCHONDRIAL"/>
    <property type="match status" value="1"/>
</dbReference>
<organism evidence="1 2">
    <name type="scientific">Phaedon cochleariae</name>
    <name type="common">Mustard beetle</name>
    <dbReference type="NCBI Taxonomy" id="80249"/>
    <lineage>
        <taxon>Eukaryota</taxon>
        <taxon>Metazoa</taxon>
        <taxon>Ecdysozoa</taxon>
        <taxon>Arthropoda</taxon>
        <taxon>Hexapoda</taxon>
        <taxon>Insecta</taxon>
        <taxon>Pterygota</taxon>
        <taxon>Neoptera</taxon>
        <taxon>Endopterygota</taxon>
        <taxon>Coleoptera</taxon>
        <taxon>Polyphaga</taxon>
        <taxon>Cucujiformia</taxon>
        <taxon>Chrysomeloidea</taxon>
        <taxon>Chrysomelidae</taxon>
        <taxon>Chrysomelinae</taxon>
        <taxon>Chrysomelini</taxon>
        <taxon>Phaedon</taxon>
    </lineage>
</organism>
<evidence type="ECO:0000313" key="2">
    <source>
        <dbReference type="Proteomes" id="UP001153737"/>
    </source>
</evidence>
<dbReference type="AlphaFoldDB" id="A0A9N9SC53"/>
<dbReference type="GO" id="GO:0005739">
    <property type="term" value="C:mitochondrion"/>
    <property type="evidence" value="ECO:0007669"/>
    <property type="project" value="TreeGrafter"/>
</dbReference>
<gene>
    <name evidence="1" type="ORF">PHAECO_LOCUS681</name>
</gene>
<evidence type="ECO:0008006" key="3">
    <source>
        <dbReference type="Google" id="ProtNLM"/>
    </source>
</evidence>
<evidence type="ECO:0000313" key="1">
    <source>
        <dbReference type="EMBL" id="CAG9813588.1"/>
    </source>
</evidence>
<dbReference type="EMBL" id="OU896707">
    <property type="protein sequence ID" value="CAG9813588.1"/>
    <property type="molecule type" value="Genomic_DNA"/>
</dbReference>
<dbReference type="GO" id="GO:0019674">
    <property type="term" value="P:NAD+ metabolic process"/>
    <property type="evidence" value="ECO:0007669"/>
    <property type="project" value="InterPro"/>
</dbReference>
<dbReference type="InterPro" id="IPR017438">
    <property type="entry name" value="ATP-NAD_kinase_N"/>
</dbReference>
<dbReference type="Gene3D" id="2.60.200.30">
    <property type="entry name" value="Probable inorganic polyphosphate/atp-NAD kinase, domain 2"/>
    <property type="match status" value="1"/>
</dbReference>
<proteinExistence type="predicted"/>
<dbReference type="PANTHER" id="PTHR13158">
    <property type="match status" value="1"/>
</dbReference>
<dbReference type="SUPFAM" id="SSF111331">
    <property type="entry name" value="NAD kinase/diacylglycerol kinase-like"/>
    <property type="match status" value="1"/>
</dbReference>
<protein>
    <recommendedName>
        <fullName evidence="3">NAD(+) kinase</fullName>
    </recommendedName>
</protein>
<dbReference type="InterPro" id="IPR016064">
    <property type="entry name" value="NAD/diacylglycerol_kinase_sf"/>
</dbReference>
<dbReference type="InterPro" id="IPR017437">
    <property type="entry name" value="ATP-NAD_kinase_PpnK-typ_C"/>
</dbReference>
<accession>A0A9N9SC53</accession>
<dbReference type="OrthoDB" id="185618at2759"/>
<reference evidence="1" key="1">
    <citation type="submission" date="2022-01" db="EMBL/GenBank/DDBJ databases">
        <authorList>
            <person name="King R."/>
        </authorList>
    </citation>
    <scope>NUCLEOTIDE SEQUENCE</scope>
</reference>
<dbReference type="GO" id="GO:0003951">
    <property type="term" value="F:NAD+ kinase activity"/>
    <property type="evidence" value="ECO:0007669"/>
    <property type="project" value="InterPro"/>
</dbReference>
<sequence length="396" mass="44692">MYSPKPLIKRICRGFLGQYFSNNVKKIEISKALVVSKLSRYEYERKKHEELTDQEFEKLLRNRGTDLVKLLHFHNLHKKFEEKVSNTLMSMGIDVKVVNRFNCTGDKVDQADIIIPTGGDGTFLLAASMVMDNKKLVVGFNSDPNRSEGYLCLPKRYSTNIQEAIERLQEGKFEWLLRSRIRTTLVVSDDDNLVPSFLHEFDSDSNTIFKSKAIRKNGRYNILPVLALNEVFVGEKLSARVSHLQMRLNGSMENTNIKCSGICVSTGTGSTSWHSSINRLPVQSVAELLRLIDINSAERKDSLATVLSDIYNKSLIFPPDDQKMGYTIRDLISAGVWPQPKGIKSRGFASKIEIKSNCFDACLVVDGGVSFCFNDGTIALMEILPEDSLRTVTFRD</sequence>
<reference evidence="1" key="2">
    <citation type="submission" date="2022-10" db="EMBL/GenBank/DDBJ databases">
        <authorList>
            <consortium name="ENA_rothamsted_submissions"/>
            <consortium name="culmorum"/>
            <person name="King R."/>
        </authorList>
    </citation>
    <scope>NUCLEOTIDE SEQUENCE</scope>
</reference>